<dbReference type="Proteomes" id="UP001295684">
    <property type="component" value="Unassembled WGS sequence"/>
</dbReference>
<dbReference type="EMBL" id="CAMPGE010012661">
    <property type="protein sequence ID" value="CAI2371424.1"/>
    <property type="molecule type" value="Genomic_DNA"/>
</dbReference>
<dbReference type="SMART" id="SM00220">
    <property type="entry name" value="S_TKc"/>
    <property type="match status" value="1"/>
</dbReference>
<feature type="compositionally biased region" description="Basic and acidic residues" evidence="6">
    <location>
        <begin position="355"/>
        <end position="375"/>
    </location>
</feature>
<keyword evidence="1" id="KW-0723">Serine/threonine-protein kinase</keyword>
<dbReference type="Pfam" id="PF00069">
    <property type="entry name" value="Pkinase"/>
    <property type="match status" value="1"/>
</dbReference>
<dbReference type="InterPro" id="IPR011009">
    <property type="entry name" value="Kinase-like_dom_sf"/>
</dbReference>
<evidence type="ECO:0000313" key="9">
    <source>
        <dbReference type="Proteomes" id="UP001295684"/>
    </source>
</evidence>
<dbReference type="InterPro" id="IPR000719">
    <property type="entry name" value="Prot_kinase_dom"/>
</dbReference>
<dbReference type="AlphaFoldDB" id="A0AAD1XCP8"/>
<evidence type="ECO:0000256" key="3">
    <source>
        <dbReference type="ARBA" id="ARBA00022741"/>
    </source>
</evidence>
<protein>
    <recommendedName>
        <fullName evidence="7">Protein kinase domain-containing protein</fullName>
    </recommendedName>
</protein>
<name>A0AAD1XCP8_EUPCR</name>
<evidence type="ECO:0000256" key="4">
    <source>
        <dbReference type="ARBA" id="ARBA00022777"/>
    </source>
</evidence>
<dbReference type="Gene3D" id="3.30.200.20">
    <property type="entry name" value="Phosphorylase Kinase, domain 1"/>
    <property type="match status" value="1"/>
</dbReference>
<dbReference type="GO" id="GO:0005524">
    <property type="term" value="F:ATP binding"/>
    <property type="evidence" value="ECO:0007669"/>
    <property type="project" value="UniProtKB-KW"/>
</dbReference>
<feature type="region of interest" description="Disordered" evidence="6">
    <location>
        <begin position="1"/>
        <end position="68"/>
    </location>
</feature>
<evidence type="ECO:0000256" key="6">
    <source>
        <dbReference type="SAM" id="MobiDB-lite"/>
    </source>
</evidence>
<keyword evidence="5" id="KW-0067">ATP-binding</keyword>
<keyword evidence="9" id="KW-1185">Reference proteome</keyword>
<gene>
    <name evidence="8" type="ORF">ECRASSUSDP1_LOCUS12747</name>
</gene>
<evidence type="ECO:0000256" key="1">
    <source>
        <dbReference type="ARBA" id="ARBA00022527"/>
    </source>
</evidence>
<comment type="caution">
    <text evidence="8">The sequence shown here is derived from an EMBL/GenBank/DDBJ whole genome shotgun (WGS) entry which is preliminary data.</text>
</comment>
<accession>A0AAD1XCP8</accession>
<evidence type="ECO:0000256" key="2">
    <source>
        <dbReference type="ARBA" id="ARBA00022679"/>
    </source>
</evidence>
<keyword evidence="4" id="KW-0418">Kinase</keyword>
<dbReference type="PROSITE" id="PS50011">
    <property type="entry name" value="PROTEIN_KINASE_DOM"/>
    <property type="match status" value="1"/>
</dbReference>
<dbReference type="GO" id="GO:0004674">
    <property type="term" value="F:protein serine/threonine kinase activity"/>
    <property type="evidence" value="ECO:0007669"/>
    <property type="project" value="UniProtKB-KW"/>
</dbReference>
<sequence>MGCQCISSKENTEGKTPLPRELDENTSNGLKNRMDSSTSSGTAGMRVDTETTVPEETKIPDSNGPSPSDFQVRAQIGRGGHCKVFSVKSNKTGGYYAMKVVRLKNLPVEYQEEIIAQKQTFKDINCYFLSKLHHHFVAQRKLYFITDLVKGTKLSDYLYRKFQVKEKAIKFYAAEMVIALKALHDNDVTYPGLTPGNIMIDTQGHVKILEPGRSNIQNITTLLGQIEGTSHYVAPEVVQGNELSHINDWWSLGAILYEMVSGYPPFLKFSENTGEMEFTLVKNNQIFSSKKISTSFKDFLKKLLCIDPENRLGAGGAEEIMKHEFFDSLIWESIALKQQETPYLPKEIPVSSPPQKEKECSKDFEEWKESPRTDKPCSYPSKFLPEFCMSNDVVLSVSTNE</sequence>
<feature type="region of interest" description="Disordered" evidence="6">
    <location>
        <begin position="348"/>
        <end position="375"/>
    </location>
</feature>
<proteinExistence type="predicted"/>
<feature type="compositionally biased region" description="Polar residues" evidence="6">
    <location>
        <begin position="25"/>
        <end position="42"/>
    </location>
</feature>
<organism evidence="8 9">
    <name type="scientific">Euplotes crassus</name>
    <dbReference type="NCBI Taxonomy" id="5936"/>
    <lineage>
        <taxon>Eukaryota</taxon>
        <taxon>Sar</taxon>
        <taxon>Alveolata</taxon>
        <taxon>Ciliophora</taxon>
        <taxon>Intramacronucleata</taxon>
        <taxon>Spirotrichea</taxon>
        <taxon>Hypotrichia</taxon>
        <taxon>Euplotida</taxon>
        <taxon>Euplotidae</taxon>
        <taxon>Moneuplotes</taxon>
    </lineage>
</organism>
<dbReference type="Gene3D" id="1.10.510.10">
    <property type="entry name" value="Transferase(Phosphotransferase) domain 1"/>
    <property type="match status" value="1"/>
</dbReference>
<keyword evidence="3" id="KW-0547">Nucleotide-binding</keyword>
<evidence type="ECO:0000259" key="7">
    <source>
        <dbReference type="PROSITE" id="PS50011"/>
    </source>
</evidence>
<dbReference type="PANTHER" id="PTHR24351">
    <property type="entry name" value="RIBOSOMAL PROTEIN S6 KINASE"/>
    <property type="match status" value="1"/>
</dbReference>
<feature type="compositionally biased region" description="Basic and acidic residues" evidence="6">
    <location>
        <begin position="10"/>
        <end position="23"/>
    </location>
</feature>
<keyword evidence="2" id="KW-0808">Transferase</keyword>
<dbReference type="SUPFAM" id="SSF56112">
    <property type="entry name" value="Protein kinase-like (PK-like)"/>
    <property type="match status" value="1"/>
</dbReference>
<feature type="domain" description="Protein kinase" evidence="7">
    <location>
        <begin position="70"/>
        <end position="326"/>
    </location>
</feature>
<evidence type="ECO:0000256" key="5">
    <source>
        <dbReference type="ARBA" id="ARBA00022840"/>
    </source>
</evidence>
<reference evidence="8" key="1">
    <citation type="submission" date="2023-07" db="EMBL/GenBank/DDBJ databases">
        <authorList>
            <consortium name="AG Swart"/>
            <person name="Singh M."/>
            <person name="Singh A."/>
            <person name="Seah K."/>
            <person name="Emmerich C."/>
        </authorList>
    </citation>
    <scope>NUCLEOTIDE SEQUENCE</scope>
    <source>
        <strain evidence="8">DP1</strain>
    </source>
</reference>
<evidence type="ECO:0000313" key="8">
    <source>
        <dbReference type="EMBL" id="CAI2371424.1"/>
    </source>
</evidence>